<feature type="compositionally biased region" description="Acidic residues" evidence="1">
    <location>
        <begin position="113"/>
        <end position="133"/>
    </location>
</feature>
<keyword evidence="3" id="KW-1185">Reference proteome</keyword>
<dbReference type="OrthoDB" id="4227028at2759"/>
<evidence type="ECO:0000313" key="2">
    <source>
        <dbReference type="EMBL" id="PGH18406.1"/>
    </source>
</evidence>
<dbReference type="PANTHER" id="PTHR28199">
    <property type="entry name" value="PROCESSING OF GAS1 AND ALP PROTEIN 2"/>
    <property type="match status" value="1"/>
</dbReference>
<feature type="compositionally biased region" description="Gly residues" evidence="1">
    <location>
        <begin position="134"/>
        <end position="148"/>
    </location>
</feature>
<feature type="region of interest" description="Disordered" evidence="1">
    <location>
        <begin position="65"/>
        <end position="96"/>
    </location>
</feature>
<proteinExistence type="predicted"/>
<dbReference type="PANTHER" id="PTHR28199:SF1">
    <property type="entry name" value="PROCESSING OF GAS1 AND ALP PROTEIN 2"/>
    <property type="match status" value="1"/>
</dbReference>
<feature type="region of interest" description="Disordered" evidence="1">
    <location>
        <begin position="113"/>
        <end position="186"/>
    </location>
</feature>
<evidence type="ECO:0000313" key="3">
    <source>
        <dbReference type="Proteomes" id="UP000223968"/>
    </source>
</evidence>
<dbReference type="STRING" id="1447875.A0A2B7YA61"/>
<protein>
    <recommendedName>
        <fullName evidence="4">Protein trafficking Pga2</fullName>
    </recommendedName>
</protein>
<evidence type="ECO:0000256" key="1">
    <source>
        <dbReference type="SAM" id="MobiDB-lite"/>
    </source>
</evidence>
<name>A0A2B7YA61_9EURO</name>
<dbReference type="Pfam" id="PF07543">
    <property type="entry name" value="PGA2"/>
    <property type="match status" value="1"/>
</dbReference>
<dbReference type="InterPro" id="IPR011431">
    <property type="entry name" value="Trafficking_Pga2"/>
</dbReference>
<feature type="compositionally biased region" description="Acidic residues" evidence="1">
    <location>
        <begin position="176"/>
        <end position="186"/>
    </location>
</feature>
<gene>
    <name evidence="2" type="ORF">AJ79_00475</name>
</gene>
<dbReference type="Proteomes" id="UP000223968">
    <property type="component" value="Unassembled WGS sequence"/>
</dbReference>
<dbReference type="EMBL" id="PDNB01000004">
    <property type="protein sequence ID" value="PGH18406.1"/>
    <property type="molecule type" value="Genomic_DNA"/>
</dbReference>
<comment type="caution">
    <text evidence="2">The sequence shown here is derived from an EMBL/GenBank/DDBJ whole genome shotgun (WGS) entry which is preliminary data.</text>
</comment>
<accession>A0A2B7YA61</accession>
<dbReference type="GO" id="GO:0015031">
    <property type="term" value="P:protein transport"/>
    <property type="evidence" value="ECO:0007669"/>
    <property type="project" value="TreeGrafter"/>
</dbReference>
<evidence type="ECO:0008006" key="4">
    <source>
        <dbReference type="Google" id="ProtNLM"/>
    </source>
</evidence>
<reference evidence="2 3" key="1">
    <citation type="submission" date="2017-10" db="EMBL/GenBank/DDBJ databases">
        <title>Comparative genomics in systemic dimorphic fungi from Ajellomycetaceae.</title>
        <authorList>
            <person name="Munoz J.F."/>
            <person name="Mcewen J.G."/>
            <person name="Clay O.K."/>
            <person name="Cuomo C.A."/>
        </authorList>
    </citation>
    <scope>NUCLEOTIDE SEQUENCE [LARGE SCALE GENOMIC DNA]</scope>
    <source>
        <strain evidence="2 3">UAMH5409</strain>
    </source>
</reference>
<sequence length="186" mass="20250">MPFPDLLLAIRTYLDTFTTNLSTTVSSLTLRDYIRLVWIIGGYLFMRPYLDAAFRKLLTSNMDKADKEKQEREREEALALAGGKKGAADVTGAGAGKAKLSANALRGVLRELGEDDGVGGGADDEGDEDEEGEGQGQGQGTAVGGGPQWGKSARRRQKRALKELEEAAERMRGEEDDRDIEDLLED</sequence>
<organism evidence="2 3">
    <name type="scientific">Helicocarpus griseus UAMH5409</name>
    <dbReference type="NCBI Taxonomy" id="1447875"/>
    <lineage>
        <taxon>Eukaryota</taxon>
        <taxon>Fungi</taxon>
        <taxon>Dikarya</taxon>
        <taxon>Ascomycota</taxon>
        <taxon>Pezizomycotina</taxon>
        <taxon>Eurotiomycetes</taxon>
        <taxon>Eurotiomycetidae</taxon>
        <taxon>Onygenales</taxon>
        <taxon>Ajellomycetaceae</taxon>
        <taxon>Helicocarpus</taxon>
    </lineage>
</organism>
<feature type="compositionally biased region" description="Basic and acidic residues" evidence="1">
    <location>
        <begin position="65"/>
        <end position="77"/>
    </location>
</feature>
<dbReference type="AlphaFoldDB" id="A0A2B7YA61"/>
<feature type="compositionally biased region" description="Basic and acidic residues" evidence="1">
    <location>
        <begin position="160"/>
        <end position="175"/>
    </location>
</feature>